<keyword evidence="1" id="KW-0472">Membrane</keyword>
<proteinExistence type="predicted"/>
<evidence type="ECO:0000313" key="3">
    <source>
        <dbReference type="Proteomes" id="UP000253501"/>
    </source>
</evidence>
<gene>
    <name evidence="2" type="ORF">DDK22_06930</name>
</gene>
<feature type="transmembrane region" description="Helical" evidence="1">
    <location>
        <begin position="21"/>
        <end position="49"/>
    </location>
</feature>
<reference evidence="2 3" key="1">
    <citation type="submission" date="2018-04" db="EMBL/GenBank/DDBJ databases">
        <title>Cupriavidus necator CR12 genome sequencing and assembly.</title>
        <authorList>
            <person name="Ben Fekih I."/>
            <person name="Mazhar H.S."/>
            <person name="Bello S.K."/>
            <person name="Rensing C."/>
        </authorList>
    </citation>
    <scope>NUCLEOTIDE SEQUENCE [LARGE SCALE GENOMIC DNA]</scope>
    <source>
        <strain evidence="2 3">CR12</strain>
    </source>
</reference>
<dbReference type="Proteomes" id="UP000253501">
    <property type="component" value="Unassembled WGS sequence"/>
</dbReference>
<name>A0A367PMW7_CUPNE</name>
<accession>A0A367PMW7</accession>
<evidence type="ECO:0000313" key="2">
    <source>
        <dbReference type="EMBL" id="RCJ09240.1"/>
    </source>
</evidence>
<organism evidence="2 3">
    <name type="scientific">Cupriavidus necator</name>
    <name type="common">Alcaligenes eutrophus</name>
    <name type="synonym">Ralstonia eutropha</name>
    <dbReference type="NCBI Taxonomy" id="106590"/>
    <lineage>
        <taxon>Bacteria</taxon>
        <taxon>Pseudomonadati</taxon>
        <taxon>Pseudomonadota</taxon>
        <taxon>Betaproteobacteria</taxon>
        <taxon>Burkholderiales</taxon>
        <taxon>Burkholderiaceae</taxon>
        <taxon>Cupriavidus</taxon>
    </lineage>
</organism>
<dbReference type="AlphaFoldDB" id="A0A367PMW7"/>
<keyword evidence="1" id="KW-1133">Transmembrane helix</keyword>
<sequence>MTRLHARCKALLLDERGVTSIEYALLGALIAMAVISAVSALGSSVLALYKLIAAEMPTV</sequence>
<dbReference type="RefSeq" id="WP_114131320.1">
    <property type="nucleotide sequence ID" value="NZ_CP068434.1"/>
</dbReference>
<keyword evidence="1" id="KW-0812">Transmembrane</keyword>
<dbReference type="Pfam" id="PF04964">
    <property type="entry name" value="Flp_Fap"/>
    <property type="match status" value="1"/>
</dbReference>
<comment type="caution">
    <text evidence="2">The sequence shown here is derived from an EMBL/GenBank/DDBJ whole genome shotgun (WGS) entry which is preliminary data.</text>
</comment>
<protein>
    <submittedName>
        <fullName evidence="2">Flp family type IVb pilin</fullName>
    </submittedName>
</protein>
<dbReference type="EMBL" id="QDHA01000015">
    <property type="protein sequence ID" value="RCJ09240.1"/>
    <property type="molecule type" value="Genomic_DNA"/>
</dbReference>
<dbReference type="InterPro" id="IPR007047">
    <property type="entry name" value="Flp_Fap"/>
</dbReference>
<evidence type="ECO:0000256" key="1">
    <source>
        <dbReference type="SAM" id="Phobius"/>
    </source>
</evidence>